<keyword evidence="2" id="KW-1185">Reference proteome</keyword>
<sequence>MWLDVRAASDNMKRRSTYCIGQEPAVSEAGAVCHCPCRAWSKHQRLNGRKVTFADAVTKSPKRSRQP</sequence>
<comment type="caution">
    <text evidence="1">The sequence shown here is derived from an EMBL/GenBank/DDBJ whole genome shotgun (WGS) entry which is preliminary data.</text>
</comment>
<dbReference type="AlphaFoldDB" id="A0AAV6RDZ2"/>
<dbReference type="EMBL" id="JAGKHQ010000012">
    <property type="protein sequence ID" value="KAG7503601.1"/>
    <property type="molecule type" value="Genomic_DNA"/>
</dbReference>
<evidence type="ECO:0000313" key="1">
    <source>
        <dbReference type="EMBL" id="KAG7503601.1"/>
    </source>
</evidence>
<protein>
    <submittedName>
        <fullName evidence="1">Uncharacterized protein</fullName>
    </submittedName>
</protein>
<gene>
    <name evidence="1" type="ORF">JOB18_041765</name>
</gene>
<proteinExistence type="predicted"/>
<accession>A0AAV6RDZ2</accession>
<organism evidence="1 2">
    <name type="scientific">Solea senegalensis</name>
    <name type="common">Senegalese sole</name>
    <dbReference type="NCBI Taxonomy" id="28829"/>
    <lineage>
        <taxon>Eukaryota</taxon>
        <taxon>Metazoa</taxon>
        <taxon>Chordata</taxon>
        <taxon>Craniata</taxon>
        <taxon>Vertebrata</taxon>
        <taxon>Euteleostomi</taxon>
        <taxon>Actinopterygii</taxon>
        <taxon>Neopterygii</taxon>
        <taxon>Teleostei</taxon>
        <taxon>Neoteleostei</taxon>
        <taxon>Acanthomorphata</taxon>
        <taxon>Carangaria</taxon>
        <taxon>Pleuronectiformes</taxon>
        <taxon>Pleuronectoidei</taxon>
        <taxon>Soleidae</taxon>
        <taxon>Solea</taxon>
    </lineage>
</organism>
<name>A0AAV6RDZ2_SOLSE</name>
<reference evidence="1 2" key="1">
    <citation type="journal article" date="2021" name="Sci. Rep.">
        <title>Chromosome anchoring in Senegalese sole (Solea senegalensis) reveals sex-associated markers and genome rearrangements in flatfish.</title>
        <authorList>
            <person name="Guerrero-Cozar I."/>
            <person name="Gomez-Garrido J."/>
            <person name="Berbel C."/>
            <person name="Martinez-Blanch J.F."/>
            <person name="Alioto T."/>
            <person name="Claros M.G."/>
            <person name="Gagnaire P.A."/>
            <person name="Manchado M."/>
        </authorList>
    </citation>
    <scope>NUCLEOTIDE SEQUENCE [LARGE SCALE GENOMIC DNA]</scope>
    <source>
        <strain evidence="1">Sse05_10M</strain>
    </source>
</reference>
<evidence type="ECO:0000313" key="2">
    <source>
        <dbReference type="Proteomes" id="UP000693946"/>
    </source>
</evidence>
<dbReference type="Proteomes" id="UP000693946">
    <property type="component" value="Linkage Group LG2"/>
</dbReference>